<name>A0A5C3KXG8_COPMA</name>
<gene>
    <name evidence="1" type="ORF">FA15DRAFT_756497</name>
</gene>
<evidence type="ECO:0000313" key="2">
    <source>
        <dbReference type="Proteomes" id="UP000307440"/>
    </source>
</evidence>
<dbReference type="EMBL" id="ML210199">
    <property type="protein sequence ID" value="TFK24533.1"/>
    <property type="molecule type" value="Genomic_DNA"/>
</dbReference>
<dbReference type="InterPro" id="IPR036291">
    <property type="entry name" value="NAD(P)-bd_dom_sf"/>
</dbReference>
<dbReference type="PANTHER" id="PTHR43162">
    <property type="match status" value="1"/>
</dbReference>
<dbReference type="AlphaFoldDB" id="A0A5C3KXG8"/>
<evidence type="ECO:0000313" key="1">
    <source>
        <dbReference type="EMBL" id="TFK24533.1"/>
    </source>
</evidence>
<proteinExistence type="predicted"/>
<organism evidence="1 2">
    <name type="scientific">Coprinopsis marcescibilis</name>
    <name type="common">Agaric fungus</name>
    <name type="synonym">Psathyrella marcescibilis</name>
    <dbReference type="NCBI Taxonomy" id="230819"/>
    <lineage>
        <taxon>Eukaryota</taxon>
        <taxon>Fungi</taxon>
        <taxon>Dikarya</taxon>
        <taxon>Basidiomycota</taxon>
        <taxon>Agaricomycotina</taxon>
        <taxon>Agaricomycetes</taxon>
        <taxon>Agaricomycetidae</taxon>
        <taxon>Agaricales</taxon>
        <taxon>Agaricineae</taxon>
        <taxon>Psathyrellaceae</taxon>
        <taxon>Coprinopsis</taxon>
    </lineage>
</organism>
<protein>
    <recommendedName>
        <fullName evidence="3">NAD(P)-binding protein</fullName>
    </recommendedName>
</protein>
<evidence type="ECO:0008006" key="3">
    <source>
        <dbReference type="Google" id="ProtNLM"/>
    </source>
</evidence>
<keyword evidence="2" id="KW-1185">Reference proteome</keyword>
<dbReference type="PANTHER" id="PTHR43162:SF1">
    <property type="entry name" value="PRESTALK A DIFFERENTIATION PROTEIN A"/>
    <property type="match status" value="1"/>
</dbReference>
<dbReference type="Gene3D" id="3.90.25.10">
    <property type="entry name" value="UDP-galactose 4-epimerase, domain 1"/>
    <property type="match status" value="1"/>
</dbReference>
<sequence length="196" mass="21517">MTTLITGGGSQIGTALAKILKSVDRPVVFASRSGLVPEGFERIKFDWKDSSTFTNPFQLSSAHFTSAYIIFPPPDSVDPSATIIPFVDLAAQNGVAAVIAEIIGRELKHKVAIEEELIQHYVSSGVAKEVAQFLVGTEQAVEAGSEEMLPTLSNKYVGKVTVKEWLEKNKEVFISHRPCDLSTYENIFIQILNEFI</sequence>
<dbReference type="InterPro" id="IPR051604">
    <property type="entry name" value="Ergot_Alk_Oxidoreductase"/>
</dbReference>
<dbReference type="Proteomes" id="UP000307440">
    <property type="component" value="Unassembled WGS sequence"/>
</dbReference>
<dbReference type="OrthoDB" id="419598at2759"/>
<accession>A0A5C3KXG8</accession>
<reference evidence="1 2" key="1">
    <citation type="journal article" date="2019" name="Nat. Ecol. Evol.">
        <title>Megaphylogeny resolves global patterns of mushroom evolution.</title>
        <authorList>
            <person name="Varga T."/>
            <person name="Krizsan K."/>
            <person name="Foldi C."/>
            <person name="Dima B."/>
            <person name="Sanchez-Garcia M."/>
            <person name="Sanchez-Ramirez S."/>
            <person name="Szollosi G.J."/>
            <person name="Szarkandi J.G."/>
            <person name="Papp V."/>
            <person name="Albert L."/>
            <person name="Andreopoulos W."/>
            <person name="Angelini C."/>
            <person name="Antonin V."/>
            <person name="Barry K.W."/>
            <person name="Bougher N.L."/>
            <person name="Buchanan P."/>
            <person name="Buyck B."/>
            <person name="Bense V."/>
            <person name="Catcheside P."/>
            <person name="Chovatia M."/>
            <person name="Cooper J."/>
            <person name="Damon W."/>
            <person name="Desjardin D."/>
            <person name="Finy P."/>
            <person name="Geml J."/>
            <person name="Haridas S."/>
            <person name="Hughes K."/>
            <person name="Justo A."/>
            <person name="Karasinski D."/>
            <person name="Kautmanova I."/>
            <person name="Kiss B."/>
            <person name="Kocsube S."/>
            <person name="Kotiranta H."/>
            <person name="LaButti K.M."/>
            <person name="Lechner B.E."/>
            <person name="Liimatainen K."/>
            <person name="Lipzen A."/>
            <person name="Lukacs Z."/>
            <person name="Mihaltcheva S."/>
            <person name="Morgado L.N."/>
            <person name="Niskanen T."/>
            <person name="Noordeloos M.E."/>
            <person name="Ohm R.A."/>
            <person name="Ortiz-Santana B."/>
            <person name="Ovrebo C."/>
            <person name="Racz N."/>
            <person name="Riley R."/>
            <person name="Savchenko A."/>
            <person name="Shiryaev A."/>
            <person name="Soop K."/>
            <person name="Spirin V."/>
            <person name="Szebenyi C."/>
            <person name="Tomsovsky M."/>
            <person name="Tulloss R.E."/>
            <person name="Uehling J."/>
            <person name="Grigoriev I.V."/>
            <person name="Vagvolgyi C."/>
            <person name="Papp T."/>
            <person name="Martin F.M."/>
            <person name="Miettinen O."/>
            <person name="Hibbett D.S."/>
            <person name="Nagy L.G."/>
        </authorList>
    </citation>
    <scope>NUCLEOTIDE SEQUENCE [LARGE SCALE GENOMIC DNA]</scope>
    <source>
        <strain evidence="1 2">CBS 121175</strain>
    </source>
</reference>
<dbReference type="SUPFAM" id="SSF51735">
    <property type="entry name" value="NAD(P)-binding Rossmann-fold domains"/>
    <property type="match status" value="1"/>
</dbReference>
<dbReference type="STRING" id="230819.A0A5C3KXG8"/>